<organism evidence="4 5">
    <name type="scientific">Hermetia illucens</name>
    <name type="common">Black soldier fly</name>
    <dbReference type="NCBI Taxonomy" id="343691"/>
    <lineage>
        <taxon>Eukaryota</taxon>
        <taxon>Metazoa</taxon>
        <taxon>Ecdysozoa</taxon>
        <taxon>Arthropoda</taxon>
        <taxon>Hexapoda</taxon>
        <taxon>Insecta</taxon>
        <taxon>Pterygota</taxon>
        <taxon>Neoptera</taxon>
        <taxon>Endopterygota</taxon>
        <taxon>Diptera</taxon>
        <taxon>Brachycera</taxon>
        <taxon>Stratiomyomorpha</taxon>
        <taxon>Stratiomyidae</taxon>
        <taxon>Hermetiinae</taxon>
        <taxon>Hermetia</taxon>
    </lineage>
</organism>
<dbReference type="SUPFAM" id="SSF54001">
    <property type="entry name" value="Cysteine proteinases"/>
    <property type="match status" value="1"/>
</dbReference>
<evidence type="ECO:0000259" key="3">
    <source>
        <dbReference type="Pfam" id="PF07910"/>
    </source>
</evidence>
<name>A0A7R8UAT9_HERIL</name>
<evidence type="ECO:0000256" key="2">
    <source>
        <dbReference type="ARBA" id="ARBA00022801"/>
    </source>
</evidence>
<dbReference type="InterPro" id="IPR038765">
    <property type="entry name" value="Papain-like_cys_pep_sf"/>
</dbReference>
<sequence>MDNTSSAYDNLLENIQTAIAPPTETGSTYLCRGPFKYFHYKCEGFNDVGWGCAYRTLQSICSLIIAEQNPNDELQCVPTIPQIQETLVSISDKPQSFLGSREWIGALEVFYVIDTLYNISCKIQHVPKTEDLKKYANVVKKYFEDWGGLIMMGGDVDASSKGIAGVHIAGNEAYFLVVDPHFVGKPKSAQELIDKGYLQWRRTGDFVDSSFYNLCLPQFKVRSCI</sequence>
<gene>
    <name evidence="4" type="ORF">HERILL_LOCUS720</name>
</gene>
<accession>A0A7R8UAT9</accession>
<proteinExistence type="inferred from homology"/>
<keyword evidence="5" id="KW-1185">Reference proteome</keyword>
<protein>
    <recommendedName>
        <fullName evidence="3">UFSP1/2/DUB catalytic domain-containing protein</fullName>
    </recommendedName>
</protein>
<dbReference type="PANTHER" id="PTHR48153:SF3">
    <property type="entry name" value="INACTIVE UFM1-SPECIFIC PROTEASE 1"/>
    <property type="match status" value="1"/>
</dbReference>
<dbReference type="Proteomes" id="UP000594454">
    <property type="component" value="Chromosome 1"/>
</dbReference>
<dbReference type="InterPro" id="IPR012462">
    <property type="entry name" value="UFSP1/2_DUB_cat"/>
</dbReference>
<comment type="similarity">
    <text evidence="1">Belongs to the peptidase C78 family.</text>
</comment>
<evidence type="ECO:0000256" key="1">
    <source>
        <dbReference type="ARBA" id="ARBA00008552"/>
    </source>
</evidence>
<dbReference type="Gene3D" id="3.90.70.130">
    <property type="match status" value="1"/>
</dbReference>
<dbReference type="PANTHER" id="PTHR48153">
    <property type="entry name" value="UFM1-SPECIFIC PROTEASE 2"/>
    <property type="match status" value="1"/>
</dbReference>
<dbReference type="GO" id="GO:0071567">
    <property type="term" value="F:deUFMylase activity"/>
    <property type="evidence" value="ECO:0007669"/>
    <property type="project" value="UniProtKB-ARBA"/>
</dbReference>
<dbReference type="InParanoid" id="A0A7R8UAT9"/>
<keyword evidence="2" id="KW-0378">Hydrolase</keyword>
<reference evidence="4 5" key="1">
    <citation type="submission" date="2020-11" db="EMBL/GenBank/DDBJ databases">
        <authorList>
            <person name="Wallbank WR R."/>
            <person name="Pardo Diaz C."/>
            <person name="Kozak K."/>
            <person name="Martin S."/>
            <person name="Jiggins C."/>
            <person name="Moest M."/>
            <person name="Warren A I."/>
            <person name="Generalovic N T."/>
            <person name="Byers J.R.P. K."/>
            <person name="Montejo-Kovacevich G."/>
            <person name="Yen C E."/>
        </authorList>
    </citation>
    <scope>NUCLEOTIDE SEQUENCE [LARGE SCALE GENOMIC DNA]</scope>
</reference>
<dbReference type="Pfam" id="PF07910">
    <property type="entry name" value="Peptidase_C78"/>
    <property type="match status" value="1"/>
</dbReference>
<evidence type="ECO:0000313" key="4">
    <source>
        <dbReference type="EMBL" id="CAD7077363.1"/>
    </source>
</evidence>
<evidence type="ECO:0000313" key="5">
    <source>
        <dbReference type="Proteomes" id="UP000594454"/>
    </source>
</evidence>
<dbReference type="EMBL" id="LR899009">
    <property type="protein sequence ID" value="CAD7077363.1"/>
    <property type="molecule type" value="Genomic_DNA"/>
</dbReference>
<dbReference type="AlphaFoldDB" id="A0A7R8UAT9"/>
<feature type="domain" description="UFSP1/2/DUB catalytic" evidence="3">
    <location>
        <begin position="27"/>
        <end position="215"/>
    </location>
</feature>
<dbReference type="OMA" id="AISWIIN"/>
<dbReference type="OrthoDB" id="417506at2759"/>